<dbReference type="PANTHER" id="PTHR11528">
    <property type="entry name" value="HEAT SHOCK PROTEIN 90 FAMILY MEMBER"/>
    <property type="match status" value="1"/>
</dbReference>
<protein>
    <submittedName>
        <fullName evidence="5">HSP90 family protein</fullName>
    </submittedName>
</protein>
<evidence type="ECO:0000256" key="4">
    <source>
        <dbReference type="ARBA" id="ARBA00023186"/>
    </source>
</evidence>
<dbReference type="Proteomes" id="UP000832011">
    <property type="component" value="Chromosome"/>
</dbReference>
<dbReference type="Gene3D" id="3.30.565.10">
    <property type="entry name" value="Histidine kinase-like ATPase, C-terminal domain"/>
    <property type="match status" value="1"/>
</dbReference>
<keyword evidence="6" id="KW-1185">Reference proteome</keyword>
<evidence type="ECO:0000256" key="2">
    <source>
        <dbReference type="ARBA" id="ARBA00022741"/>
    </source>
</evidence>
<dbReference type="RefSeq" id="WP_058356647.1">
    <property type="nucleotide sequence ID" value="NZ_CABKVG010000009.1"/>
</dbReference>
<keyword evidence="3" id="KW-0067">ATP-binding</keyword>
<dbReference type="EMBL" id="CP091511">
    <property type="protein sequence ID" value="UOO87913.1"/>
    <property type="molecule type" value="Genomic_DNA"/>
</dbReference>
<accession>A0ABY4DXV1</accession>
<keyword evidence="4" id="KW-0143">Chaperone</keyword>
<dbReference type="PRINTS" id="PR00775">
    <property type="entry name" value="HEATSHOCK90"/>
</dbReference>
<sequence>MSQENRFQVNLAGMIDILSNHLYSDQNVYVRELLQNGTDAIRARRLWDADFDAGEIEVALLQDKATGSKTLCFADNGIGLTADEIEVFLATIASSSKGEKNFGDSAEQSFIGRFGIGLLSCFVVTTEIRLITHSAKTGTVLEWRGNGDGTYAINELPLSERPEVGTTVYLSYQNDIATTDFAELHENLREYLFQYGACLEVPIYLLDGRKRLWINERSNGVGSLADLHALSRAQVLQLGRSLLGDDMRLQDYFILSNETGNTFAVAYVIPFAVSTHARRLHRAYLNRMFVSDEVEAVMPEWAFFTQTVIWTQELQPVASREAFYHNEALERVSQALGASLKQQIKAMPEKQLQRLLNTHYLAFKALACEDRDLLQFIYPHLSFRTLNGEETLQTLLSQSDVIYYTHSVDEFRQIADVVRAQQVPLVNGGYAYDAPILKRLNEVLGREVFKLFQAEDVEFAFQPLFAEEERAFATLLSGLNTRMAAYQVQVVLNYFSPHNIPMLYISSQQTQAERELERVAEASNDLFGDILGSLQAEEESVPLAQLYLNFHNEVVQSVFCSGKSEATIASVVEVLYVQALLMGHYPLKQDEVKLMNQGLLQIIKAMK</sequence>
<dbReference type="Pfam" id="PF13589">
    <property type="entry name" value="HATPase_c_3"/>
    <property type="match status" value="1"/>
</dbReference>
<evidence type="ECO:0000313" key="5">
    <source>
        <dbReference type="EMBL" id="UOO87913.1"/>
    </source>
</evidence>
<dbReference type="Gene3D" id="3.30.230.80">
    <property type="match status" value="1"/>
</dbReference>
<dbReference type="SUPFAM" id="SSF55874">
    <property type="entry name" value="ATPase domain of HSP90 chaperone/DNA topoisomerase II/histidine kinase"/>
    <property type="match status" value="1"/>
</dbReference>
<dbReference type="InterPro" id="IPR036890">
    <property type="entry name" value="HATPase_C_sf"/>
</dbReference>
<name>A0ABY4DXV1_9NEIS</name>
<evidence type="ECO:0000256" key="1">
    <source>
        <dbReference type="ARBA" id="ARBA00008239"/>
    </source>
</evidence>
<proteinExistence type="inferred from homology"/>
<dbReference type="InterPro" id="IPR020568">
    <property type="entry name" value="Ribosomal_Su5_D2-typ_SF"/>
</dbReference>
<evidence type="ECO:0000256" key="3">
    <source>
        <dbReference type="ARBA" id="ARBA00022840"/>
    </source>
</evidence>
<keyword evidence="2" id="KW-0547">Nucleotide-binding</keyword>
<dbReference type="PIRSF" id="PIRSF002583">
    <property type="entry name" value="Hsp90"/>
    <property type="match status" value="1"/>
</dbReference>
<reference evidence="5 6" key="1">
    <citation type="journal article" date="2022" name="Res Sq">
        <title>Evolution of multicellular longitudinally dividing oral cavity symbionts (Neisseriaceae).</title>
        <authorList>
            <person name="Nyongesa S."/>
            <person name="Weber P."/>
            <person name="Bernet E."/>
            <person name="Pullido F."/>
            <person name="Nieckarz M."/>
            <person name="Delaby M."/>
            <person name="Nieves C."/>
            <person name="Viehboeck T."/>
            <person name="Krause N."/>
            <person name="Rivera-Millot A."/>
            <person name="Nakamura A."/>
            <person name="Vischer N."/>
            <person name="VanNieuwenhze M."/>
            <person name="Brun Y."/>
            <person name="Cava F."/>
            <person name="Bulgheresi S."/>
            <person name="Veyrier F."/>
        </authorList>
    </citation>
    <scope>NUCLEOTIDE SEQUENCE [LARGE SCALE GENOMIC DNA]</scope>
    <source>
        <strain evidence="5 6">SN4</strain>
    </source>
</reference>
<dbReference type="SUPFAM" id="SSF54211">
    <property type="entry name" value="Ribosomal protein S5 domain 2-like"/>
    <property type="match status" value="1"/>
</dbReference>
<dbReference type="InterPro" id="IPR020575">
    <property type="entry name" value="Hsp90_N"/>
</dbReference>
<dbReference type="InterPro" id="IPR001404">
    <property type="entry name" value="Hsp90_fam"/>
</dbReference>
<dbReference type="NCBIfam" id="NF010683">
    <property type="entry name" value="PRK14083.1"/>
    <property type="match status" value="1"/>
</dbReference>
<gene>
    <name evidence="5" type="ORF">LVJ82_10455</name>
</gene>
<evidence type="ECO:0000313" key="6">
    <source>
        <dbReference type="Proteomes" id="UP000832011"/>
    </source>
</evidence>
<organism evidence="5 6">
    <name type="scientific">Vitreoscilla massiliensis</name>
    <dbReference type="NCBI Taxonomy" id="1689272"/>
    <lineage>
        <taxon>Bacteria</taxon>
        <taxon>Pseudomonadati</taxon>
        <taxon>Pseudomonadota</taxon>
        <taxon>Betaproteobacteria</taxon>
        <taxon>Neisseriales</taxon>
        <taxon>Neisseriaceae</taxon>
        <taxon>Vitreoscilla</taxon>
    </lineage>
</organism>
<comment type="similarity">
    <text evidence="1">Belongs to the heat shock protein 90 family.</text>
</comment>